<organism evidence="1 2">
    <name type="scientific">Brassica cretica</name>
    <name type="common">Mustard</name>
    <dbReference type="NCBI Taxonomy" id="69181"/>
    <lineage>
        <taxon>Eukaryota</taxon>
        <taxon>Viridiplantae</taxon>
        <taxon>Streptophyta</taxon>
        <taxon>Embryophyta</taxon>
        <taxon>Tracheophyta</taxon>
        <taxon>Spermatophyta</taxon>
        <taxon>Magnoliopsida</taxon>
        <taxon>eudicotyledons</taxon>
        <taxon>Gunneridae</taxon>
        <taxon>Pentapetalae</taxon>
        <taxon>rosids</taxon>
        <taxon>malvids</taxon>
        <taxon>Brassicales</taxon>
        <taxon>Brassicaceae</taxon>
        <taxon>Brassiceae</taxon>
        <taxon>Brassica</taxon>
    </lineage>
</organism>
<protein>
    <submittedName>
        <fullName evidence="1">Uncharacterized protein</fullName>
    </submittedName>
</protein>
<evidence type="ECO:0000313" key="2">
    <source>
        <dbReference type="Proteomes" id="UP000266723"/>
    </source>
</evidence>
<dbReference type="Proteomes" id="UP000266723">
    <property type="component" value="Unassembled WGS sequence"/>
</dbReference>
<proteinExistence type="predicted"/>
<gene>
    <name evidence="1" type="ORF">DY000_02014582</name>
</gene>
<keyword evidence="2" id="KW-1185">Reference proteome</keyword>
<reference evidence="1 2" key="1">
    <citation type="journal article" date="2020" name="BMC Genomics">
        <title>Intraspecific diversification of the crop wild relative Brassica cretica Lam. using demographic model selection.</title>
        <authorList>
            <person name="Kioukis A."/>
            <person name="Michalopoulou V.A."/>
            <person name="Briers L."/>
            <person name="Pirintsos S."/>
            <person name="Studholme D.J."/>
            <person name="Pavlidis P."/>
            <person name="Sarris P.F."/>
        </authorList>
    </citation>
    <scope>NUCLEOTIDE SEQUENCE [LARGE SCALE GENOMIC DNA]</scope>
    <source>
        <strain evidence="2">cv. PFS-1207/04</strain>
    </source>
</reference>
<name>A0ABQ7D6N0_BRACR</name>
<evidence type="ECO:0000313" key="1">
    <source>
        <dbReference type="EMBL" id="KAF3566674.1"/>
    </source>
</evidence>
<dbReference type="EMBL" id="QGKV02000759">
    <property type="protein sequence ID" value="KAF3566674.1"/>
    <property type="molecule type" value="Genomic_DNA"/>
</dbReference>
<accession>A0ABQ7D6N0</accession>
<comment type="caution">
    <text evidence="1">The sequence shown here is derived from an EMBL/GenBank/DDBJ whole genome shotgun (WGS) entry which is preliminary data.</text>
</comment>
<sequence>MADSRRKRFSALGFSYTTNISYNVTYSLMKIESFLPEEDEAQEVLLHNQCGVSGGTTAFSDVTEGKEKHKPASRMVLRKACYVNFRKFLRKTWSDFTKDFSQKSQARLVALPVGEKSRLDIVLIKRFVEWTFGCYVATELWLELGRYVATKRRTCLVAT</sequence>